<feature type="domain" description="TRAP C4-dicarboxylate transport system permease DctM subunit" evidence="2">
    <location>
        <begin position="147"/>
        <end position="580"/>
    </location>
</feature>
<dbReference type="Proteomes" id="UP001491691">
    <property type="component" value="Unassembled WGS sequence"/>
</dbReference>
<dbReference type="NCBIfam" id="TIGR02123">
    <property type="entry name" value="TRAP_fused"/>
    <property type="match status" value="1"/>
</dbReference>
<keyword evidence="1" id="KW-0812">Transmembrane</keyword>
<protein>
    <submittedName>
        <fullName evidence="3">TRAP transporter permease</fullName>
    </submittedName>
</protein>
<feature type="transmembrane region" description="Helical" evidence="1">
    <location>
        <begin position="524"/>
        <end position="544"/>
    </location>
</feature>
<dbReference type="PANTHER" id="PTHR43849">
    <property type="entry name" value="BLL3936 PROTEIN"/>
    <property type="match status" value="1"/>
</dbReference>
<feature type="transmembrane region" description="Helical" evidence="1">
    <location>
        <begin position="78"/>
        <end position="95"/>
    </location>
</feature>
<feature type="transmembrane region" description="Helical" evidence="1">
    <location>
        <begin position="498"/>
        <end position="517"/>
    </location>
</feature>
<feature type="transmembrane region" description="Helical" evidence="1">
    <location>
        <begin position="369"/>
        <end position="390"/>
    </location>
</feature>
<feature type="transmembrane region" description="Helical" evidence="1">
    <location>
        <begin position="397"/>
        <end position="417"/>
    </location>
</feature>
<evidence type="ECO:0000313" key="4">
    <source>
        <dbReference type="Proteomes" id="UP001491691"/>
    </source>
</evidence>
<evidence type="ECO:0000259" key="2">
    <source>
        <dbReference type="Pfam" id="PF06808"/>
    </source>
</evidence>
<feature type="transmembrane region" description="Helical" evidence="1">
    <location>
        <begin position="474"/>
        <end position="492"/>
    </location>
</feature>
<dbReference type="PANTHER" id="PTHR43849:SF2">
    <property type="entry name" value="BLL3936 PROTEIN"/>
    <property type="match status" value="1"/>
</dbReference>
<evidence type="ECO:0000313" key="3">
    <source>
        <dbReference type="EMBL" id="MEQ3346158.1"/>
    </source>
</evidence>
<dbReference type="EMBL" id="JBBNPP010000002">
    <property type="protein sequence ID" value="MEQ3346158.1"/>
    <property type="molecule type" value="Genomic_DNA"/>
</dbReference>
<feature type="transmembrane region" description="Helical" evidence="1">
    <location>
        <begin position="204"/>
        <end position="223"/>
    </location>
</feature>
<organism evidence="3 4">
    <name type="scientific">Peptoniphilus senegalensis</name>
    <dbReference type="NCBI Taxonomy" id="1465757"/>
    <lineage>
        <taxon>Bacteria</taxon>
        <taxon>Bacillati</taxon>
        <taxon>Bacillota</taxon>
        <taxon>Tissierellia</taxon>
        <taxon>Tissierellales</taxon>
        <taxon>Peptoniphilaceae</taxon>
        <taxon>Peptoniphilus</taxon>
    </lineage>
</organism>
<feature type="transmembrane region" description="Helical" evidence="1">
    <location>
        <begin position="617"/>
        <end position="650"/>
    </location>
</feature>
<feature type="transmembrane region" description="Helical" evidence="1">
    <location>
        <begin position="556"/>
        <end position="579"/>
    </location>
</feature>
<keyword evidence="4" id="KW-1185">Reference proteome</keyword>
<dbReference type="InterPro" id="IPR011853">
    <property type="entry name" value="TRAP_DctM-Dct_fused"/>
</dbReference>
<dbReference type="RefSeq" id="WP_349188069.1">
    <property type="nucleotide sequence ID" value="NZ_JBBNPP010000002.1"/>
</dbReference>
<keyword evidence="1" id="KW-1133">Transmembrane helix</keyword>
<feature type="transmembrane region" description="Helical" evidence="1">
    <location>
        <begin position="591"/>
        <end position="611"/>
    </location>
</feature>
<reference evidence="3 4" key="1">
    <citation type="submission" date="2024-04" db="EMBL/GenBank/DDBJ databases">
        <title>Human intestinal bacterial collection.</title>
        <authorList>
            <person name="Pauvert C."/>
            <person name="Hitch T.C.A."/>
            <person name="Clavel T."/>
        </authorList>
    </citation>
    <scope>NUCLEOTIDE SEQUENCE [LARGE SCALE GENOMIC DNA]</scope>
    <source>
        <strain evidence="3 4">CLA-SR-H019</strain>
    </source>
</reference>
<feature type="transmembrane region" description="Helical" evidence="1">
    <location>
        <begin position="437"/>
        <end position="462"/>
    </location>
</feature>
<feature type="transmembrane region" description="Helical" evidence="1">
    <location>
        <begin position="329"/>
        <end position="349"/>
    </location>
</feature>
<feature type="transmembrane region" description="Helical" evidence="1">
    <location>
        <begin position="48"/>
        <end position="66"/>
    </location>
</feature>
<evidence type="ECO:0000256" key="1">
    <source>
        <dbReference type="SAM" id="Phobius"/>
    </source>
</evidence>
<name>A0ABV1J113_9FIRM</name>
<gene>
    <name evidence="3" type="ORF">AAA073_01765</name>
</gene>
<dbReference type="InterPro" id="IPR010656">
    <property type="entry name" value="DctM"/>
</dbReference>
<dbReference type="Pfam" id="PF06808">
    <property type="entry name" value="DctM"/>
    <property type="match status" value="1"/>
</dbReference>
<sequence>MELYEELNKNQGYESVAPIDEKKGAEIMEKFDKESRTRNFDAKSLTKIIFYLSIFFTLYHMGYASGVRFLQMVNIKHHAIHVGLVLILGFSLYPATKNSTRKSIPIYDWILIILSAAMPIYVFIRYLPWTATGFMPTTLDMVMGTILIFLVLECSRRISGPALTILAILFLLYGLFGRQFPGVFRHRGYSWERIVQYLTMDISGIYGTSVKVSSTFIVLFIIFGEVMNKCGMGQFFNDIANALAGHTMGGPAKVAVLASGFLGSINGSAVANVVTTGTFTIPLMKKTGYSKEFAGAVEATASVGGQLLPPIMGAAAFVMAETLGVKYPVIIRAAVLPALIYYLGIIIQVQMRAQKLNLKGIPKEELPKAGQVMIERGHLLIPIIFLLYMLIFSGKTVIVSAFWTIVVTIIIAQLRPISRMSLKDLAEAFAAGAKSTVSVAIACACVGIIVGVAAQTGFALNVASTIIRIGQQSIFLTLLFTMVTCMILGMGLPSIPSYLITATIAAPALVELGVPALSAHLFCFYFAMFANLTPPVALASFAAAGLSGGNPMKTGIASVKLALGGFIIPFMFVFNGKLLLEGTGFLDGIQVVLTASIGVTLIAAAVEGYLLKPLPIIFRLIAFVAAFLLIDSATLTDLVGIGALVLIVLYQKLINKKDKHSDVKEDNLLKED</sequence>
<feature type="transmembrane region" description="Helical" evidence="1">
    <location>
        <begin position="164"/>
        <end position="184"/>
    </location>
</feature>
<feature type="transmembrane region" description="Helical" evidence="1">
    <location>
        <begin position="107"/>
        <end position="127"/>
    </location>
</feature>
<comment type="caution">
    <text evidence="3">The sequence shown here is derived from an EMBL/GenBank/DDBJ whole genome shotgun (WGS) entry which is preliminary data.</text>
</comment>
<accession>A0ABV1J113</accession>
<proteinExistence type="predicted"/>
<feature type="transmembrane region" description="Helical" evidence="1">
    <location>
        <begin position="133"/>
        <end position="152"/>
    </location>
</feature>
<keyword evidence="1" id="KW-0472">Membrane</keyword>